<dbReference type="Pfam" id="PF14200">
    <property type="entry name" value="RicinB_lectin_2"/>
    <property type="match status" value="1"/>
</dbReference>
<evidence type="ECO:0000259" key="2">
    <source>
        <dbReference type="Pfam" id="PF14200"/>
    </source>
</evidence>
<sequence>MIRRFAAAAAAVVTGLTVAIIAPAAPALAIQQGDWSRIVNVATGMALEGYTTHNSVRVVQRAMRTFAGEPAAQQSWQFSVDKGYARFRNALATDSSGWLALTVNNGVDALARPIFQYTNIPGNPAQLWSVVRAPGSASDVYTVRNPASNRCLSIPNGNPNEEVQAIAYPCNGALDQMWHIKAFA</sequence>
<dbReference type="RefSeq" id="WP_184949534.1">
    <property type="nucleotide sequence ID" value="NZ_BOMC01000015.1"/>
</dbReference>
<reference evidence="3 4" key="1">
    <citation type="submission" date="2020-08" db="EMBL/GenBank/DDBJ databases">
        <title>Sequencing the genomes of 1000 actinobacteria strains.</title>
        <authorList>
            <person name="Klenk H.-P."/>
        </authorList>
    </citation>
    <scope>NUCLEOTIDE SEQUENCE [LARGE SCALE GENOMIC DNA]</scope>
    <source>
        <strain evidence="3 4">DSM 45518</strain>
    </source>
</reference>
<dbReference type="InterPro" id="IPR035992">
    <property type="entry name" value="Ricin_B-like_lectins"/>
</dbReference>
<feature type="domain" description="Ricin B lectin" evidence="2">
    <location>
        <begin position="125"/>
        <end position="181"/>
    </location>
</feature>
<gene>
    <name evidence="3" type="ORF">BKA14_000743</name>
</gene>
<dbReference type="CDD" id="cd00161">
    <property type="entry name" value="beta-trefoil_Ricin-like"/>
    <property type="match status" value="1"/>
</dbReference>
<dbReference type="Gene3D" id="2.80.10.50">
    <property type="match status" value="2"/>
</dbReference>
<accession>A0A7W7FZZ5</accession>
<organism evidence="3 4">
    <name type="scientific">Paractinoplanes abujensis</name>
    <dbReference type="NCBI Taxonomy" id="882441"/>
    <lineage>
        <taxon>Bacteria</taxon>
        <taxon>Bacillati</taxon>
        <taxon>Actinomycetota</taxon>
        <taxon>Actinomycetes</taxon>
        <taxon>Micromonosporales</taxon>
        <taxon>Micromonosporaceae</taxon>
        <taxon>Paractinoplanes</taxon>
    </lineage>
</organism>
<dbReference type="SUPFAM" id="SSF50370">
    <property type="entry name" value="Ricin B-like lectins"/>
    <property type="match status" value="1"/>
</dbReference>
<dbReference type="PROSITE" id="PS50231">
    <property type="entry name" value="RICIN_B_LECTIN"/>
    <property type="match status" value="1"/>
</dbReference>
<dbReference type="AlphaFoldDB" id="A0A7W7FZZ5"/>
<name>A0A7W7FZZ5_9ACTN</name>
<comment type="caution">
    <text evidence="3">The sequence shown here is derived from an EMBL/GenBank/DDBJ whole genome shotgun (WGS) entry which is preliminary data.</text>
</comment>
<protein>
    <recommendedName>
        <fullName evidence="2">Ricin B lectin domain-containing protein</fullName>
    </recommendedName>
</protein>
<feature type="chain" id="PRO_5031139078" description="Ricin B lectin domain-containing protein" evidence="1">
    <location>
        <begin position="25"/>
        <end position="184"/>
    </location>
</feature>
<feature type="signal peptide" evidence="1">
    <location>
        <begin position="1"/>
        <end position="24"/>
    </location>
</feature>
<keyword evidence="4" id="KW-1185">Reference proteome</keyword>
<keyword evidence="1" id="KW-0732">Signal</keyword>
<dbReference type="EMBL" id="JACHMF010000001">
    <property type="protein sequence ID" value="MBB4690595.1"/>
    <property type="molecule type" value="Genomic_DNA"/>
</dbReference>
<evidence type="ECO:0000313" key="4">
    <source>
        <dbReference type="Proteomes" id="UP000542742"/>
    </source>
</evidence>
<evidence type="ECO:0000256" key="1">
    <source>
        <dbReference type="SAM" id="SignalP"/>
    </source>
</evidence>
<dbReference type="InterPro" id="IPR000772">
    <property type="entry name" value="Ricin_B_lectin"/>
</dbReference>
<evidence type="ECO:0000313" key="3">
    <source>
        <dbReference type="EMBL" id="MBB4690595.1"/>
    </source>
</evidence>
<proteinExistence type="predicted"/>
<dbReference type="Proteomes" id="UP000542742">
    <property type="component" value="Unassembled WGS sequence"/>
</dbReference>